<dbReference type="GO" id="GO:0046872">
    <property type="term" value="F:metal ion binding"/>
    <property type="evidence" value="ECO:0007669"/>
    <property type="project" value="UniProtKB-KW"/>
</dbReference>
<evidence type="ECO:0000256" key="1">
    <source>
        <dbReference type="ARBA" id="ARBA00010996"/>
    </source>
</evidence>
<dbReference type="InterPro" id="IPR036249">
    <property type="entry name" value="Thioredoxin-like_sf"/>
</dbReference>
<evidence type="ECO:0000313" key="8">
    <source>
        <dbReference type="Proteomes" id="UP000652567"/>
    </source>
</evidence>
<keyword evidence="3" id="KW-0479">Metal-binding</keyword>
<feature type="disulfide bond" description="Redox-active" evidence="4">
    <location>
        <begin position="93"/>
        <end position="97"/>
    </location>
</feature>
<dbReference type="PROSITE" id="PS51352">
    <property type="entry name" value="THIOREDOXIN_2"/>
    <property type="match status" value="1"/>
</dbReference>
<feature type="domain" description="Thioredoxin" evidence="6">
    <location>
        <begin position="55"/>
        <end position="219"/>
    </location>
</feature>
<keyword evidence="5" id="KW-0812">Transmembrane</keyword>
<dbReference type="PANTHER" id="PTHR12151:SF25">
    <property type="entry name" value="LINALOOL DEHYDRATASE_ISOMERASE DOMAIN-CONTAINING PROTEIN"/>
    <property type="match status" value="1"/>
</dbReference>
<evidence type="ECO:0000313" key="7">
    <source>
        <dbReference type="EMBL" id="MBE8715631.1"/>
    </source>
</evidence>
<keyword evidence="5" id="KW-1133">Transmembrane helix</keyword>
<dbReference type="InterPro" id="IPR013766">
    <property type="entry name" value="Thioredoxin_domain"/>
</dbReference>
<keyword evidence="8" id="KW-1185">Reference proteome</keyword>
<dbReference type="AlphaFoldDB" id="A0A928YRS6"/>
<dbReference type="PANTHER" id="PTHR12151">
    <property type="entry name" value="ELECTRON TRANSPORT PROTIN SCO1/SENC FAMILY MEMBER"/>
    <property type="match status" value="1"/>
</dbReference>
<evidence type="ECO:0000259" key="6">
    <source>
        <dbReference type="PROSITE" id="PS51352"/>
    </source>
</evidence>
<evidence type="ECO:0000256" key="5">
    <source>
        <dbReference type="SAM" id="Phobius"/>
    </source>
</evidence>
<proteinExistence type="inferred from homology"/>
<dbReference type="RefSeq" id="WP_193906120.1">
    <property type="nucleotide sequence ID" value="NZ_PRDL01000001.1"/>
</dbReference>
<reference evidence="7" key="1">
    <citation type="submission" date="2018-07" db="EMBL/GenBank/DDBJ databases">
        <title>Genome assembly of strain Ka43.</title>
        <authorList>
            <person name="Kukolya J."/>
            <person name="Nagy I."/>
            <person name="Horvath B."/>
            <person name="Toth A."/>
        </authorList>
    </citation>
    <scope>NUCLEOTIDE SEQUENCE</scope>
    <source>
        <strain evidence="7">KB43</strain>
    </source>
</reference>
<keyword evidence="2 3" id="KW-0186">Copper</keyword>
<gene>
    <name evidence="7" type="ORF">C4F51_00320</name>
</gene>
<feature type="binding site" evidence="3">
    <location>
        <position position="97"/>
    </location>
    <ligand>
        <name>Cu cation</name>
        <dbReference type="ChEBI" id="CHEBI:23378"/>
    </ligand>
</feature>
<feature type="binding site" evidence="3">
    <location>
        <position position="181"/>
    </location>
    <ligand>
        <name>Cu cation</name>
        <dbReference type="ChEBI" id="CHEBI:23378"/>
    </ligand>
</feature>
<feature type="transmembrane region" description="Helical" evidence="5">
    <location>
        <begin position="18"/>
        <end position="37"/>
    </location>
</feature>
<dbReference type="FunFam" id="3.40.30.10:FF:000013">
    <property type="entry name" value="Blast:Protein SCO1 homolog, mitochondrial"/>
    <property type="match status" value="1"/>
</dbReference>
<dbReference type="Gene3D" id="3.40.30.10">
    <property type="entry name" value="Glutaredoxin"/>
    <property type="match status" value="1"/>
</dbReference>
<comment type="similarity">
    <text evidence="1">Belongs to the SCO1/2 family.</text>
</comment>
<comment type="caution">
    <text evidence="7">The sequence shown here is derived from an EMBL/GenBank/DDBJ whole genome shotgun (WGS) entry which is preliminary data.</text>
</comment>
<feature type="binding site" evidence="3">
    <location>
        <position position="93"/>
    </location>
    <ligand>
        <name>Cu cation</name>
        <dbReference type="ChEBI" id="CHEBI:23378"/>
    </ligand>
</feature>
<evidence type="ECO:0000256" key="3">
    <source>
        <dbReference type="PIRSR" id="PIRSR603782-1"/>
    </source>
</evidence>
<keyword evidence="5" id="KW-0472">Membrane</keyword>
<evidence type="ECO:0000256" key="2">
    <source>
        <dbReference type="ARBA" id="ARBA00023008"/>
    </source>
</evidence>
<organism evidence="7 8">
    <name type="scientific">Cellvibrio polysaccharolyticus</name>
    <dbReference type="NCBI Taxonomy" id="2082724"/>
    <lineage>
        <taxon>Bacteria</taxon>
        <taxon>Pseudomonadati</taxon>
        <taxon>Pseudomonadota</taxon>
        <taxon>Gammaproteobacteria</taxon>
        <taxon>Cellvibrionales</taxon>
        <taxon>Cellvibrionaceae</taxon>
        <taxon>Cellvibrio</taxon>
    </lineage>
</organism>
<dbReference type="Pfam" id="PF02630">
    <property type="entry name" value="SCO1-SenC"/>
    <property type="match status" value="1"/>
</dbReference>
<accession>A0A928YRS6</accession>
<dbReference type="InterPro" id="IPR003782">
    <property type="entry name" value="SCO1/SenC"/>
</dbReference>
<dbReference type="Proteomes" id="UP000652567">
    <property type="component" value="Unassembled WGS sequence"/>
</dbReference>
<protein>
    <submittedName>
        <fullName evidence="7">SCO family protein</fullName>
    </submittedName>
</protein>
<sequence>MSGLENTPAQQRGIRNTVLILVAIVVAVMALAVYKVLRPQAMSIEQLQTHQGFLFETPRRFNDFSLIDHQNRPFTRQQLQEKWSLIYFGFTHCPDICPTALTEIKRTLDNLPQAMRDNTRVVLVTLDPARDTPAILQQYVNAFDPAFIGVTGEFLDIRRFANEVNVAFAKTPLGDDYTIDHSTHLVLINPKGDYHAFFRPPFNSDTLGITLPEIMARWN</sequence>
<evidence type="ECO:0000256" key="4">
    <source>
        <dbReference type="PIRSR" id="PIRSR603782-2"/>
    </source>
</evidence>
<dbReference type="SUPFAM" id="SSF52833">
    <property type="entry name" value="Thioredoxin-like"/>
    <property type="match status" value="1"/>
</dbReference>
<keyword evidence="4" id="KW-1015">Disulfide bond</keyword>
<name>A0A928YRS6_9GAMM</name>
<dbReference type="CDD" id="cd02968">
    <property type="entry name" value="SCO"/>
    <property type="match status" value="1"/>
</dbReference>
<dbReference type="EMBL" id="PRDL01000001">
    <property type="protein sequence ID" value="MBE8715631.1"/>
    <property type="molecule type" value="Genomic_DNA"/>
</dbReference>